<feature type="domain" description="HTH luxR-type" evidence="4">
    <location>
        <begin position="356"/>
        <end position="421"/>
    </location>
</feature>
<gene>
    <name evidence="5" type="primary">asl1</name>
</gene>
<evidence type="ECO:0000256" key="1">
    <source>
        <dbReference type="ARBA" id="ARBA00023015"/>
    </source>
</evidence>
<dbReference type="PANTHER" id="PTHR44688:SF16">
    <property type="entry name" value="DNA-BINDING TRANSCRIPTIONAL ACTIVATOR DEVR_DOSR"/>
    <property type="match status" value="1"/>
</dbReference>
<reference evidence="5" key="1">
    <citation type="submission" date="2015-04" db="EMBL/GenBank/DDBJ databases">
        <title>Identification and functional analysis of the gene cluster involved in ansalactams biosynthesis from Streptomyces sp. XZQH4.</title>
        <authorList>
            <person name="Wang H."/>
            <person name="Xie C."/>
            <person name="Shen Y."/>
        </authorList>
    </citation>
    <scope>NUCLEOTIDE SEQUENCE</scope>
    <source>
        <strain evidence="5">XZQH4</strain>
    </source>
</reference>
<dbReference type="AlphaFoldDB" id="A0A0P0C573"/>
<dbReference type="SMART" id="SM00421">
    <property type="entry name" value="HTH_LUXR"/>
    <property type="match status" value="1"/>
</dbReference>
<dbReference type="PRINTS" id="PR00038">
    <property type="entry name" value="HTHLUXR"/>
</dbReference>
<dbReference type="GO" id="GO:0006355">
    <property type="term" value="P:regulation of DNA-templated transcription"/>
    <property type="evidence" value="ECO:0007669"/>
    <property type="project" value="InterPro"/>
</dbReference>
<keyword evidence="3" id="KW-0804">Transcription</keyword>
<proteinExistence type="predicted"/>
<dbReference type="Pfam" id="PF00196">
    <property type="entry name" value="GerE"/>
    <property type="match status" value="1"/>
</dbReference>
<dbReference type="PANTHER" id="PTHR44688">
    <property type="entry name" value="DNA-BINDING TRANSCRIPTIONAL ACTIVATOR DEVR_DOSR"/>
    <property type="match status" value="1"/>
</dbReference>
<dbReference type="InterPro" id="IPR036388">
    <property type="entry name" value="WH-like_DNA-bd_sf"/>
</dbReference>
<keyword evidence="2" id="KW-0238">DNA-binding</keyword>
<protein>
    <submittedName>
        <fullName evidence="5">Asl1</fullName>
    </submittedName>
</protein>
<accession>A0A0P0C573</accession>
<evidence type="ECO:0000259" key="4">
    <source>
        <dbReference type="PROSITE" id="PS50043"/>
    </source>
</evidence>
<dbReference type="PROSITE" id="PS50043">
    <property type="entry name" value="HTH_LUXR_2"/>
    <property type="match status" value="1"/>
</dbReference>
<keyword evidence="1" id="KW-0805">Transcription regulation</keyword>
<dbReference type="EMBL" id="KR270805">
    <property type="protein sequence ID" value="ALI94175.1"/>
    <property type="molecule type" value="Genomic_DNA"/>
</dbReference>
<evidence type="ECO:0000256" key="2">
    <source>
        <dbReference type="ARBA" id="ARBA00023125"/>
    </source>
</evidence>
<dbReference type="CDD" id="cd06170">
    <property type="entry name" value="LuxR_C_like"/>
    <property type="match status" value="1"/>
</dbReference>
<sequence>MPTRSFLADSARIFPNAGTCARCQLIRQAIALWLNGWSDRSLYLAEECAAMTAPDSSCDCNLRTGMWLAFILTRRGEFDRVTKLLYHPESQNSDLFGPVISPAGRSLARSHLAFMAGDMDAAADLSDQVLAQAEGDSEIRIASHLILALVALRRAEVNTASSHMQMIADDAFMGRLSLLAGQCAWVNVRIREAQRGAEGVAPVIEELVDSGPVSRSVFLSQSAAAPWTVRMALKFDQRSAAHKAVKLAQKLAEMNPQHHALAASALHAQSLFERNLLDLRLAAKTQVHPWTRASTIEDIGKFLARERSQQDQAIGTFEQSADAYIEAGAPLDALRIKKRLWGLGVRHHQSRWRATPPSAIANLTETEAKVAQLVAQGMTNTQTAKHLFISPHTVAYHLKKIFCKLQISSRVELARDWTNIGGFQGGLRTGDGGTA</sequence>
<dbReference type="SUPFAM" id="SSF46894">
    <property type="entry name" value="C-terminal effector domain of the bipartite response regulators"/>
    <property type="match status" value="1"/>
</dbReference>
<dbReference type="InterPro" id="IPR016032">
    <property type="entry name" value="Sig_transdc_resp-reg_C-effctor"/>
</dbReference>
<name>A0A0P0C573_9ACTN</name>
<evidence type="ECO:0000313" key="5">
    <source>
        <dbReference type="EMBL" id="ALI94175.1"/>
    </source>
</evidence>
<dbReference type="Gene3D" id="1.10.10.10">
    <property type="entry name" value="Winged helix-like DNA-binding domain superfamily/Winged helix DNA-binding domain"/>
    <property type="match status" value="1"/>
</dbReference>
<evidence type="ECO:0000256" key="3">
    <source>
        <dbReference type="ARBA" id="ARBA00023163"/>
    </source>
</evidence>
<dbReference type="GO" id="GO:0003677">
    <property type="term" value="F:DNA binding"/>
    <property type="evidence" value="ECO:0007669"/>
    <property type="project" value="UniProtKB-KW"/>
</dbReference>
<dbReference type="InterPro" id="IPR000792">
    <property type="entry name" value="Tscrpt_reg_LuxR_C"/>
</dbReference>
<organism evidence="5">
    <name type="scientific">Streptomyces sp. XZQH4</name>
    <dbReference type="NCBI Taxonomy" id="1245513"/>
    <lineage>
        <taxon>Bacteria</taxon>
        <taxon>Bacillati</taxon>
        <taxon>Actinomycetota</taxon>
        <taxon>Actinomycetes</taxon>
        <taxon>Kitasatosporales</taxon>
        <taxon>Streptomycetaceae</taxon>
        <taxon>Streptomyces</taxon>
    </lineage>
</organism>